<dbReference type="Proteomes" id="UP000886384">
    <property type="component" value="Unassembled WGS sequence"/>
</dbReference>
<reference evidence="2" key="1">
    <citation type="journal article" date="2020" name="mSystems">
        <title>Genome- and Community-Level Interaction Insights into Carbon Utilization and Element Cycling Functions of Hydrothermarchaeota in Hydrothermal Sediment.</title>
        <authorList>
            <person name="Zhou Z."/>
            <person name="Liu Y."/>
            <person name="Xu W."/>
            <person name="Pan J."/>
            <person name="Luo Z.H."/>
            <person name="Li M."/>
        </authorList>
    </citation>
    <scope>NUCLEOTIDE SEQUENCE [LARGE SCALE GENOMIC DNA]</scope>
    <source>
        <strain evidence="2">HyVt-380</strain>
    </source>
</reference>
<dbReference type="AlphaFoldDB" id="A0A7C2AP63"/>
<feature type="domain" description="Putative DNA-binding" evidence="1">
    <location>
        <begin position="11"/>
        <end position="92"/>
    </location>
</feature>
<evidence type="ECO:0000259" key="1">
    <source>
        <dbReference type="Pfam" id="PF09836"/>
    </source>
</evidence>
<name>A0A7C2AP63_9GAMM</name>
<organism evidence="2">
    <name type="scientific">Methylophaga aminisulfidivorans</name>
    <dbReference type="NCBI Taxonomy" id="230105"/>
    <lineage>
        <taxon>Bacteria</taxon>
        <taxon>Pseudomonadati</taxon>
        <taxon>Pseudomonadota</taxon>
        <taxon>Gammaproteobacteria</taxon>
        <taxon>Thiotrichales</taxon>
        <taxon>Piscirickettsiaceae</taxon>
        <taxon>Methylophaga</taxon>
    </lineage>
</organism>
<protein>
    <submittedName>
        <fullName evidence="2">DUF2063 domain-containing protein</fullName>
    </submittedName>
</protein>
<dbReference type="InterPro" id="IPR018640">
    <property type="entry name" value="DUF2063"/>
</dbReference>
<proteinExistence type="predicted"/>
<dbReference type="Gene3D" id="1.10.150.690">
    <property type="entry name" value="DUF2063"/>
    <property type="match status" value="1"/>
</dbReference>
<accession>A0A7C2AP63</accession>
<gene>
    <name evidence="2" type="ORF">ENI26_06115</name>
</gene>
<evidence type="ECO:0000313" key="2">
    <source>
        <dbReference type="EMBL" id="HEC73934.1"/>
    </source>
</evidence>
<dbReference type="EMBL" id="DRHY01000135">
    <property type="protein sequence ID" value="HEC73934.1"/>
    <property type="molecule type" value="Genomic_DNA"/>
</dbReference>
<dbReference type="Pfam" id="PF09836">
    <property type="entry name" value="DUF2063"/>
    <property type="match status" value="1"/>
</dbReference>
<comment type="caution">
    <text evidence="2">The sequence shown here is derived from an EMBL/GenBank/DDBJ whole genome shotgun (WGS) entry which is preliminary data.</text>
</comment>
<dbReference type="InterPro" id="IPR044922">
    <property type="entry name" value="DUF2063_N_sf"/>
</dbReference>
<sequence length="257" mass="29364">MLIRCVLMRNYQSGIMQAIWQQAGSQYSSEALSIYRNNLLMNAHRALSITYPTVVQLLGEEVFISLVNDFIQYEMLIEGDWGSWGKTFPEWLEQQPSLGDYPFIADCARLDWLCHHAERASDITNVMGFELAAETDLASLKLQYCPGVAMLESSYPVVDIWQAHDSTDKYQRQSLLQQAKNKLLDVAGQHALVWRSHLKANVRELDETELDWIKLTLSDSGISDALDQVDPQFNFETWLQQSTSEGLVTGFYQEKTL</sequence>